<feature type="signal peptide" evidence="4">
    <location>
        <begin position="1"/>
        <end position="21"/>
    </location>
</feature>
<evidence type="ECO:0000256" key="1">
    <source>
        <dbReference type="ARBA" id="ARBA00005695"/>
    </source>
</evidence>
<comment type="similarity">
    <text evidence="1">Belongs to the bacterial solute-binding protein 5 family.</text>
</comment>
<dbReference type="InterPro" id="IPR039424">
    <property type="entry name" value="SBP_5"/>
</dbReference>
<dbReference type="Gene3D" id="3.90.76.10">
    <property type="entry name" value="Dipeptide-binding Protein, Domain 1"/>
    <property type="match status" value="1"/>
</dbReference>
<evidence type="ECO:0000313" key="7">
    <source>
        <dbReference type="Proteomes" id="UP000214618"/>
    </source>
</evidence>
<dbReference type="PANTHER" id="PTHR30290:SF9">
    <property type="entry name" value="OLIGOPEPTIDE-BINDING PROTEIN APPA"/>
    <property type="match status" value="1"/>
</dbReference>
<protein>
    <submittedName>
        <fullName evidence="6">Glutathione ABC transporter substrate-binding protein</fullName>
    </submittedName>
</protein>
<accession>A0A223EJJ4</accession>
<dbReference type="GeneID" id="56474415"/>
<organism evidence="6 7">
    <name type="scientific">Peribacillus simplex NBRC 15720 = DSM 1321</name>
    <dbReference type="NCBI Taxonomy" id="1349754"/>
    <lineage>
        <taxon>Bacteria</taxon>
        <taxon>Bacillati</taxon>
        <taxon>Bacillota</taxon>
        <taxon>Bacilli</taxon>
        <taxon>Bacillales</taxon>
        <taxon>Bacillaceae</taxon>
        <taxon>Peribacillus</taxon>
    </lineage>
</organism>
<evidence type="ECO:0000259" key="5">
    <source>
        <dbReference type="Pfam" id="PF00496"/>
    </source>
</evidence>
<evidence type="ECO:0000256" key="2">
    <source>
        <dbReference type="ARBA" id="ARBA00022448"/>
    </source>
</evidence>
<feature type="chain" id="PRO_5038814491" evidence="4">
    <location>
        <begin position="22"/>
        <end position="518"/>
    </location>
</feature>
<dbReference type="InterPro" id="IPR030678">
    <property type="entry name" value="Peptide/Ni-bd"/>
</dbReference>
<feature type="domain" description="Solute-binding protein family 5" evidence="5">
    <location>
        <begin position="85"/>
        <end position="434"/>
    </location>
</feature>
<dbReference type="GO" id="GO:0015833">
    <property type="term" value="P:peptide transport"/>
    <property type="evidence" value="ECO:0007669"/>
    <property type="project" value="TreeGrafter"/>
</dbReference>
<evidence type="ECO:0000256" key="4">
    <source>
        <dbReference type="SAM" id="SignalP"/>
    </source>
</evidence>
<evidence type="ECO:0000313" key="6">
    <source>
        <dbReference type="EMBL" id="ASS95418.1"/>
    </source>
</evidence>
<dbReference type="PANTHER" id="PTHR30290">
    <property type="entry name" value="PERIPLASMIC BINDING COMPONENT OF ABC TRANSPORTER"/>
    <property type="match status" value="1"/>
</dbReference>
<dbReference type="InterPro" id="IPR000914">
    <property type="entry name" value="SBP_5_dom"/>
</dbReference>
<keyword evidence="3 4" id="KW-0732">Signal</keyword>
<dbReference type="SUPFAM" id="SSF53850">
    <property type="entry name" value="Periplasmic binding protein-like II"/>
    <property type="match status" value="1"/>
</dbReference>
<dbReference type="PROSITE" id="PS51257">
    <property type="entry name" value="PROKAR_LIPOPROTEIN"/>
    <property type="match status" value="1"/>
</dbReference>
<dbReference type="RefSeq" id="WP_063235099.1">
    <property type="nucleotide sequence ID" value="NZ_BCVO01000020.1"/>
</dbReference>
<dbReference type="Gene3D" id="3.10.105.10">
    <property type="entry name" value="Dipeptide-binding Protein, Domain 3"/>
    <property type="match status" value="1"/>
</dbReference>
<dbReference type="Proteomes" id="UP000214618">
    <property type="component" value="Chromosome"/>
</dbReference>
<name>A0A223EJJ4_9BACI</name>
<proteinExistence type="inferred from homology"/>
<dbReference type="CDD" id="cd08499">
    <property type="entry name" value="PBP2_Ylib_like"/>
    <property type="match status" value="1"/>
</dbReference>
<dbReference type="Pfam" id="PF00496">
    <property type="entry name" value="SBP_bac_5"/>
    <property type="match status" value="1"/>
</dbReference>
<dbReference type="EMBL" id="CP017704">
    <property type="protein sequence ID" value="ASS95418.1"/>
    <property type="molecule type" value="Genomic_DNA"/>
</dbReference>
<gene>
    <name evidence="6" type="ORF">BS1321_16775</name>
</gene>
<dbReference type="GO" id="GO:0042597">
    <property type="term" value="C:periplasmic space"/>
    <property type="evidence" value="ECO:0007669"/>
    <property type="project" value="UniProtKB-ARBA"/>
</dbReference>
<sequence length="518" mass="57314">MRKGMIGLLFASLLGISSVLSGCATEQTGSKETEGKAKEGGTLIVARLSDATTLDPHFITDIPSANVIYEKVYQTLVVPDKNMNPKPLLAKEWKQLDEVTWEFKLQEGVKFHDGAPFNAEAVKTNFDRILDPATASPQAGKLEMIKEIKVVDETTVQFKLKYPYAPLLSILVSNEGSIISPKAIKEHSDKLSQNPVGTGPFVFKSWKPGEEITLSKNKDYWGDQPKIDGVVFKVVPEDATRIAMIETGEAHVTDQVPVTEIDRIEASGTMDLYRTEGLAVEYLSFNVKKKPFDDVRVRKAVAHAIEVDSIIKGVYNDVGTRANSTMSPKVFGYDKDIKGYDYDINESKKLLTEAGVKDGLEFTLTTSDRKERINMAEVIQSQLKGIGIKVKIQVLEYGAYIDATAKGEHQVSIGGWGNATGDGDYNQFNLFNTKSQGAAGNSSFYSNPEVDKLIENARKESDGDKRMELYSKAQAIEREEVPYVPIRNYEHLAVYGGTVKGLWLNPANYLMLDDVTVK</sequence>
<dbReference type="Gene3D" id="3.40.190.10">
    <property type="entry name" value="Periplasmic binding protein-like II"/>
    <property type="match status" value="1"/>
</dbReference>
<keyword evidence="2" id="KW-0813">Transport</keyword>
<dbReference type="GO" id="GO:0043190">
    <property type="term" value="C:ATP-binding cassette (ABC) transporter complex"/>
    <property type="evidence" value="ECO:0007669"/>
    <property type="project" value="InterPro"/>
</dbReference>
<evidence type="ECO:0000256" key="3">
    <source>
        <dbReference type="ARBA" id="ARBA00022729"/>
    </source>
</evidence>
<reference evidence="6 7" key="1">
    <citation type="submission" date="2016-10" db="EMBL/GenBank/DDBJ databases">
        <title>The whole genome sequencing and assembly of Bacillus simplex DSM 1321 strain.</title>
        <authorList>
            <person name="Park M.-K."/>
            <person name="Lee Y.-J."/>
            <person name="Yi H."/>
            <person name="Bahn Y.-S."/>
            <person name="Kim J.F."/>
            <person name="Lee D.-W."/>
        </authorList>
    </citation>
    <scope>NUCLEOTIDE SEQUENCE [LARGE SCALE GENOMIC DNA]</scope>
    <source>
        <strain evidence="6 7">DSM 1321</strain>
    </source>
</reference>
<dbReference type="GO" id="GO:1904680">
    <property type="term" value="F:peptide transmembrane transporter activity"/>
    <property type="evidence" value="ECO:0007669"/>
    <property type="project" value="TreeGrafter"/>
</dbReference>
<dbReference type="AlphaFoldDB" id="A0A223EJJ4"/>
<dbReference type="OrthoDB" id="9796817at2"/>
<dbReference type="PIRSF" id="PIRSF002741">
    <property type="entry name" value="MppA"/>
    <property type="match status" value="1"/>
</dbReference>